<evidence type="ECO:0000256" key="1">
    <source>
        <dbReference type="SAM" id="Phobius"/>
    </source>
</evidence>
<dbReference type="Proteomes" id="UP001172055">
    <property type="component" value="Unassembled WGS sequence"/>
</dbReference>
<keyword evidence="1" id="KW-0472">Membrane</keyword>
<sequence length="127" mass="15053">MAFLIRILVLALIIYLIYRFVSYLIDPRRKLDAAIKANTYYFYDDVRNPRKNFFIAYRGVLFEGEKYVGTEKSSTVMSIFAWTHESKKLTEFSKDDFLFLEQEIAKNYPQADINWKNPIEQLMRTGG</sequence>
<organism evidence="2 3">
    <name type="scientific">Planococcus shixiaomingii</name>
    <dbReference type="NCBI Taxonomy" id="3058393"/>
    <lineage>
        <taxon>Bacteria</taxon>
        <taxon>Bacillati</taxon>
        <taxon>Bacillota</taxon>
        <taxon>Bacilli</taxon>
        <taxon>Bacillales</taxon>
        <taxon>Caryophanaceae</taxon>
        <taxon>Planococcus</taxon>
    </lineage>
</organism>
<keyword evidence="1" id="KW-0812">Transmembrane</keyword>
<keyword evidence="3" id="KW-1185">Reference proteome</keyword>
<evidence type="ECO:0000313" key="2">
    <source>
        <dbReference type="EMBL" id="MDN7240285.1"/>
    </source>
</evidence>
<evidence type="ECO:0000313" key="3">
    <source>
        <dbReference type="Proteomes" id="UP001172055"/>
    </source>
</evidence>
<keyword evidence="1" id="KW-1133">Transmembrane helix</keyword>
<protein>
    <submittedName>
        <fullName evidence="2">Sigma-w pathway protein ysdB</fullName>
    </submittedName>
</protein>
<reference evidence="2 3" key="1">
    <citation type="submission" date="2023-06" db="EMBL/GenBank/DDBJ databases">
        <title>Novel species in genus Planococcus.</title>
        <authorList>
            <person name="Ning S."/>
        </authorList>
    </citation>
    <scope>NUCLEOTIDE SEQUENCE [LARGE SCALE GENOMIC DNA]</scope>
    <source>
        <strain evidence="2 3">N028</strain>
    </source>
</reference>
<accession>A0ABT8MXC3</accession>
<comment type="caution">
    <text evidence="2">The sequence shown here is derived from an EMBL/GenBank/DDBJ whole genome shotgun (WGS) entry which is preliminary data.</text>
</comment>
<gene>
    <name evidence="2" type="ORF">QWY14_00715</name>
</gene>
<proteinExistence type="predicted"/>
<dbReference type="EMBL" id="JAUJWV010000001">
    <property type="protein sequence ID" value="MDN7240285.1"/>
    <property type="molecule type" value="Genomic_DNA"/>
</dbReference>
<name>A0ABT8MXC3_9BACL</name>
<dbReference type="RefSeq" id="WP_301722322.1">
    <property type="nucleotide sequence ID" value="NZ_JAUJWV010000001.1"/>
</dbReference>
<feature type="transmembrane region" description="Helical" evidence="1">
    <location>
        <begin position="6"/>
        <end position="25"/>
    </location>
</feature>